<reference evidence="2 3" key="1">
    <citation type="journal article" date="2015" name="Front. Microbiol.">
        <title>Genome sequence of the plant growth promoting endophytic yeast Rhodotorula graminis WP1.</title>
        <authorList>
            <person name="Firrincieli A."/>
            <person name="Otillar R."/>
            <person name="Salamov A."/>
            <person name="Schmutz J."/>
            <person name="Khan Z."/>
            <person name="Redman R.S."/>
            <person name="Fleck N.D."/>
            <person name="Lindquist E."/>
            <person name="Grigoriev I.V."/>
            <person name="Doty S.L."/>
        </authorList>
    </citation>
    <scope>NUCLEOTIDE SEQUENCE [LARGE SCALE GENOMIC DNA]</scope>
    <source>
        <strain evidence="2 3">WP1</strain>
    </source>
</reference>
<dbReference type="GeneID" id="28974423"/>
<feature type="compositionally biased region" description="Basic and acidic residues" evidence="1">
    <location>
        <begin position="118"/>
        <end position="127"/>
    </location>
</feature>
<proteinExistence type="predicted"/>
<sequence>MLRRKNKPDKWGRAPGSDQQWSWHEATSHGSRRSVDGQDDLDAVSPKTVRRHKNADGESCRSSWASLEPRPDSPTASSSHILRRRPGQGDLTGTVDEASRRKGKERRHSSTPSAEYEPTARRPEERGNGQSAFKP</sequence>
<dbReference type="RefSeq" id="XP_018272753.1">
    <property type="nucleotide sequence ID" value="XM_018413975.1"/>
</dbReference>
<accession>A0A194S815</accession>
<dbReference type="AlphaFoldDB" id="A0A194S815"/>
<dbReference type="EMBL" id="KQ474075">
    <property type="protein sequence ID" value="KPV76704.1"/>
    <property type="molecule type" value="Genomic_DNA"/>
</dbReference>
<feature type="region of interest" description="Disordered" evidence="1">
    <location>
        <begin position="1"/>
        <end position="135"/>
    </location>
</feature>
<organism evidence="2 3">
    <name type="scientific">Rhodotorula graminis (strain WP1)</name>
    <dbReference type="NCBI Taxonomy" id="578459"/>
    <lineage>
        <taxon>Eukaryota</taxon>
        <taxon>Fungi</taxon>
        <taxon>Dikarya</taxon>
        <taxon>Basidiomycota</taxon>
        <taxon>Pucciniomycotina</taxon>
        <taxon>Microbotryomycetes</taxon>
        <taxon>Sporidiobolales</taxon>
        <taxon>Sporidiobolaceae</taxon>
        <taxon>Rhodotorula</taxon>
    </lineage>
</organism>
<protein>
    <submittedName>
        <fullName evidence="2">Uncharacterized protein</fullName>
    </submittedName>
</protein>
<keyword evidence="3" id="KW-1185">Reference proteome</keyword>
<evidence type="ECO:0000313" key="2">
    <source>
        <dbReference type="EMBL" id="KPV76704.1"/>
    </source>
</evidence>
<dbReference type="Proteomes" id="UP000053890">
    <property type="component" value="Unassembled WGS sequence"/>
</dbReference>
<evidence type="ECO:0000313" key="3">
    <source>
        <dbReference type="Proteomes" id="UP000053890"/>
    </source>
</evidence>
<gene>
    <name evidence="2" type="ORF">RHOBADRAFT_41910</name>
</gene>
<evidence type="ECO:0000256" key="1">
    <source>
        <dbReference type="SAM" id="MobiDB-lite"/>
    </source>
</evidence>
<name>A0A194S815_RHOGW</name>